<dbReference type="Proteomes" id="UP000675940">
    <property type="component" value="Unassembled WGS sequence"/>
</dbReference>
<feature type="compositionally biased region" description="Low complexity" evidence="1">
    <location>
        <begin position="246"/>
        <end position="267"/>
    </location>
</feature>
<feature type="region of interest" description="Disordered" evidence="1">
    <location>
        <begin position="1"/>
        <end position="111"/>
    </location>
</feature>
<dbReference type="AlphaFoldDB" id="A0A940MXI5"/>
<proteinExistence type="predicted"/>
<gene>
    <name evidence="2" type="ORF">J5474_19580</name>
</gene>
<name>A0A940MXI5_9RHOB</name>
<dbReference type="RefSeq" id="WP_209363240.1">
    <property type="nucleotide sequence ID" value="NZ_JAGISH010000015.1"/>
</dbReference>
<comment type="caution">
    <text evidence="2">The sequence shown here is derived from an EMBL/GenBank/DDBJ whole genome shotgun (WGS) entry which is preliminary data.</text>
</comment>
<protein>
    <submittedName>
        <fullName evidence="2">Uncharacterized protein</fullName>
    </submittedName>
</protein>
<evidence type="ECO:0000313" key="2">
    <source>
        <dbReference type="EMBL" id="MBP0484679.1"/>
    </source>
</evidence>
<organism evidence="2 3">
    <name type="scientific">Sagittula salina</name>
    <dbReference type="NCBI Taxonomy" id="2820268"/>
    <lineage>
        <taxon>Bacteria</taxon>
        <taxon>Pseudomonadati</taxon>
        <taxon>Pseudomonadota</taxon>
        <taxon>Alphaproteobacteria</taxon>
        <taxon>Rhodobacterales</taxon>
        <taxon>Roseobacteraceae</taxon>
        <taxon>Sagittula</taxon>
    </lineage>
</organism>
<keyword evidence="3" id="KW-1185">Reference proteome</keyword>
<feature type="region of interest" description="Disordered" evidence="1">
    <location>
        <begin position="555"/>
        <end position="582"/>
    </location>
</feature>
<dbReference type="EMBL" id="JAGISH010000015">
    <property type="protein sequence ID" value="MBP0484679.1"/>
    <property type="molecule type" value="Genomic_DNA"/>
</dbReference>
<feature type="region of interest" description="Disordered" evidence="1">
    <location>
        <begin position="168"/>
        <end position="207"/>
    </location>
</feature>
<feature type="compositionally biased region" description="Basic and acidic residues" evidence="1">
    <location>
        <begin position="65"/>
        <end position="111"/>
    </location>
</feature>
<sequence length="582" mass="63461">MAQSGVAGFLQGAFDGYTMGAQIRDAKTRRDREKEDRERRATDYAYTDETRDHARKKRDWDFEDRDYTLSERERKRRDDDATRAYEEDKRARERRNNATDDAETARVREAAAAERQAFADAYAAAEAARPPAPLGRGIIDAGQLPEALPAPRSGRSIFALDPSMSRQATVQAPAAAPAQAPAAPPPAVPQQASATDTTDGPPKSFLDDPKVHEIIAEYPGVTPERVWSRLPPDGREPYLTRETAAPATQDQEPAAPAAPAQTVTTSAGPARGMAAGIPVEPGAFALGQGAETRGQAFGIGEAEKHPASDPSVQAASAGVSVAAQQGILTPGQRATPQQRTQATESFMDTYKRVAVPQIQQFYLQRGEIDKARAFDQWIESDNGKAVQKEFANLAFSLTIGDLNGTLDNIEKMYSSVNDGYDIVREKSAFETYQNGQPSALVITFRDSRGQEFQQRVEDQGDLAAQLLGLVNPQETFNYLLERHDASVNAELERRKSAKSIIKREDVMAEAKRLQDDIIEQNKNTAFGQEEILMPSDDELFARAYENLLRGEALARGGRSAPQASGQGPGGLPMPDFRLTPGG</sequence>
<feature type="region of interest" description="Disordered" evidence="1">
    <location>
        <begin position="246"/>
        <end position="274"/>
    </location>
</feature>
<accession>A0A940MXI5</accession>
<evidence type="ECO:0000313" key="3">
    <source>
        <dbReference type="Proteomes" id="UP000675940"/>
    </source>
</evidence>
<feature type="compositionally biased region" description="Low complexity" evidence="1">
    <location>
        <begin position="168"/>
        <end position="181"/>
    </location>
</feature>
<feature type="compositionally biased region" description="Basic and acidic residues" evidence="1">
    <location>
        <begin position="24"/>
        <end position="52"/>
    </location>
</feature>
<evidence type="ECO:0000256" key="1">
    <source>
        <dbReference type="SAM" id="MobiDB-lite"/>
    </source>
</evidence>
<reference evidence="2" key="1">
    <citation type="submission" date="2021-03" db="EMBL/GenBank/DDBJ databases">
        <title>Sagittula salina sp. nov. strain M10.9X isolated from the marine waste.</title>
        <authorList>
            <person name="Satari L."/>
            <person name="Molina-Menor E."/>
            <person name="Vidal-Verdu A."/>
            <person name="Pascual J."/>
            <person name="Pereto J."/>
            <person name="Porcar M."/>
        </authorList>
    </citation>
    <scope>NUCLEOTIDE SEQUENCE</scope>
    <source>
        <strain evidence="2">M10.9X</strain>
    </source>
</reference>